<dbReference type="SMART" id="SM00388">
    <property type="entry name" value="HisKA"/>
    <property type="match status" value="1"/>
</dbReference>
<gene>
    <name evidence="13" type="ORF">ACFQHR_06175</name>
</gene>
<dbReference type="PROSITE" id="PS01124">
    <property type="entry name" value="HTH_ARAC_FAMILY_2"/>
    <property type="match status" value="1"/>
</dbReference>
<dbReference type="InterPro" id="IPR018062">
    <property type="entry name" value="HTH_AraC-typ_CS"/>
</dbReference>
<evidence type="ECO:0000259" key="11">
    <source>
        <dbReference type="PROSITE" id="PS50109"/>
    </source>
</evidence>
<dbReference type="Pfam" id="PF13407">
    <property type="entry name" value="Peripla_BP_4"/>
    <property type="match status" value="1"/>
</dbReference>
<keyword evidence="4" id="KW-0805">Transcription regulation</keyword>
<dbReference type="RefSeq" id="WP_066615354.1">
    <property type="nucleotide sequence ID" value="NZ_JBHSYQ010000003.1"/>
</dbReference>
<keyword evidence="6" id="KW-0804">Transcription</keyword>
<evidence type="ECO:0000256" key="9">
    <source>
        <dbReference type="SAM" id="Phobius"/>
    </source>
</evidence>
<evidence type="ECO:0000256" key="3">
    <source>
        <dbReference type="ARBA" id="ARBA00022553"/>
    </source>
</evidence>
<proteinExistence type="predicted"/>
<dbReference type="Pfam" id="PF00072">
    <property type="entry name" value="Response_reg"/>
    <property type="match status" value="1"/>
</dbReference>
<keyword evidence="9" id="KW-0472">Membrane</keyword>
<dbReference type="InterPro" id="IPR036890">
    <property type="entry name" value="HATPase_C_sf"/>
</dbReference>
<evidence type="ECO:0000256" key="6">
    <source>
        <dbReference type="ARBA" id="ARBA00023163"/>
    </source>
</evidence>
<dbReference type="Gene3D" id="1.10.287.130">
    <property type="match status" value="1"/>
</dbReference>
<evidence type="ECO:0000256" key="8">
    <source>
        <dbReference type="SAM" id="Coils"/>
    </source>
</evidence>
<dbReference type="PROSITE" id="PS51257">
    <property type="entry name" value="PROKAR_LIPOPROTEIN"/>
    <property type="match status" value="1"/>
</dbReference>
<feature type="transmembrane region" description="Helical" evidence="9">
    <location>
        <begin position="344"/>
        <end position="366"/>
    </location>
</feature>
<dbReference type="SUPFAM" id="SSF52172">
    <property type="entry name" value="CheY-like"/>
    <property type="match status" value="1"/>
</dbReference>
<evidence type="ECO:0000313" key="13">
    <source>
        <dbReference type="EMBL" id="MFC6997203.1"/>
    </source>
</evidence>
<dbReference type="CDD" id="cd06308">
    <property type="entry name" value="PBP1_sensor_kinase-like"/>
    <property type="match status" value="1"/>
</dbReference>
<dbReference type="InterPro" id="IPR036097">
    <property type="entry name" value="HisK_dim/P_sf"/>
</dbReference>
<name>A0ABW2DKU6_9BACT</name>
<dbReference type="EMBL" id="JBHSYQ010000003">
    <property type="protein sequence ID" value="MFC6997203.1"/>
    <property type="molecule type" value="Genomic_DNA"/>
</dbReference>
<feature type="domain" description="Response regulatory" evidence="12">
    <location>
        <begin position="673"/>
        <end position="788"/>
    </location>
</feature>
<feature type="domain" description="HTH araC/xylS-type" evidence="10">
    <location>
        <begin position="822"/>
        <end position="921"/>
    </location>
</feature>
<comment type="caution">
    <text evidence="13">The sequence shown here is derived from an EMBL/GenBank/DDBJ whole genome shotgun (WGS) entry which is preliminary data.</text>
</comment>
<dbReference type="Pfam" id="PF00512">
    <property type="entry name" value="HisKA"/>
    <property type="match status" value="1"/>
</dbReference>
<dbReference type="Gene3D" id="3.40.50.2300">
    <property type="match status" value="3"/>
</dbReference>
<dbReference type="SUPFAM" id="SSF55874">
    <property type="entry name" value="ATPase domain of HSP90 chaperone/DNA topoisomerase II/histidine kinase"/>
    <property type="match status" value="1"/>
</dbReference>
<dbReference type="PRINTS" id="PR00344">
    <property type="entry name" value="BCTRLSENSOR"/>
</dbReference>
<dbReference type="Pfam" id="PF12833">
    <property type="entry name" value="HTH_18"/>
    <property type="match status" value="1"/>
</dbReference>
<keyword evidence="5" id="KW-0238">DNA-binding</keyword>
<dbReference type="PROSITE" id="PS00041">
    <property type="entry name" value="HTH_ARAC_FAMILY_1"/>
    <property type="match status" value="1"/>
</dbReference>
<keyword evidence="3 7" id="KW-0597">Phosphoprotein</keyword>
<keyword evidence="8" id="KW-0175">Coiled coil</keyword>
<dbReference type="EC" id="2.7.13.3" evidence="2"/>
<evidence type="ECO:0000259" key="12">
    <source>
        <dbReference type="PROSITE" id="PS50110"/>
    </source>
</evidence>
<dbReference type="InterPro" id="IPR018060">
    <property type="entry name" value="HTH_AraC"/>
</dbReference>
<comment type="catalytic activity">
    <reaction evidence="1">
        <text>ATP + protein L-histidine = ADP + protein N-phospho-L-histidine.</text>
        <dbReference type="EC" id="2.7.13.3"/>
    </reaction>
</comment>
<dbReference type="CDD" id="cd00082">
    <property type="entry name" value="HisKA"/>
    <property type="match status" value="1"/>
</dbReference>
<dbReference type="InterPro" id="IPR005467">
    <property type="entry name" value="His_kinase_dom"/>
</dbReference>
<sequence length="930" mass="104506">MKVLSRSFLAIVFLVVANILVSCNTKQEVKEVSIGFAQCTEGDAWRKTMRREIEREASFHPEIMLSIKDAKNNSATQIKQIKEFIREGVDLLIVSPNESEPIAPVIEEAFEKGIPVILVDRKVNSKLYSAYVGADNYQIGKLAGEYIANLLNGSGKIIEVWGLEGSSPAIERHRGFVEAISKYPLISIVAEVKGEWEKEVAKKRFPLIFEKNPDADLVFAHNDMMALGAYESFADKNVRDRLKFTGFDGLGGANGGLQFVKDGRLDATFLYPTGGEEIMQLAFNILNHKAYKKETLLGTTVIDGRNVHIMKQQADKILKQEESIKRQQAKVKEQIKIYNNQRTLLYVLVFCLVSIVILGALALHSLKAKQEANKALLAKNEEILSQRNEIEAMAQQAAKATEAKLKFFTNISHEFRTPLTLILGPVEDALQSNISIGLKKDMLLVRQNALRLLKLVNQLMDFRKVERKKMRLQATESDLVGFVRDVVFSFDRLARKRQIQLRFKTDLKEAKVYFDRDKLDKVLFNLLSNAFKFTKDKGRITISVELSDNKDYAVVSVEDNGKGMSANQLAHAFDRFYTAEDSSNFGTGLGLALSKEFVKLHQGEISVTSKEWEGTRFIIALPLGAAHLQAEQIINEASLQDRQAPLMAGVLDADQEWTQEEFTGETEALKDHVVLVIEDNRELREFLVTRLQNDFTVIDAPQGAFGLQQALEHVPDLIICDVSLPQKNGYEITTALKQDIRTSHIPIVLLTAKDALENKINGVQAGADLYVTKPFSFLYLLERVKGLIRNRELLKVYYNSAIAIDHKVTATAPKQLDKKFINDLTALVEKNLQNPELSANDVAAALGMSRVHVYRKMKALIGRSLNDFVVDARLKKARHLLLNSQLNISEVAYEVGFSSPTYFSTAFKNHFNMSPSEFKATRMVQVKSLA</sequence>
<dbReference type="SUPFAM" id="SSF47384">
    <property type="entry name" value="Homodimeric domain of signal transducing histidine kinase"/>
    <property type="match status" value="1"/>
</dbReference>
<dbReference type="Pfam" id="PF02518">
    <property type="entry name" value="HATPase_c"/>
    <property type="match status" value="1"/>
</dbReference>
<dbReference type="PROSITE" id="PS50110">
    <property type="entry name" value="RESPONSE_REGULATORY"/>
    <property type="match status" value="1"/>
</dbReference>
<dbReference type="InterPro" id="IPR025997">
    <property type="entry name" value="SBP_2_dom"/>
</dbReference>
<dbReference type="InterPro" id="IPR028082">
    <property type="entry name" value="Peripla_BP_I"/>
</dbReference>
<dbReference type="SMART" id="SM00387">
    <property type="entry name" value="HATPase_c"/>
    <property type="match status" value="1"/>
</dbReference>
<evidence type="ECO:0000256" key="5">
    <source>
        <dbReference type="ARBA" id="ARBA00023125"/>
    </source>
</evidence>
<protein>
    <recommendedName>
        <fullName evidence="2">histidine kinase</fullName>
        <ecNumber evidence="2">2.7.13.3</ecNumber>
    </recommendedName>
</protein>
<feature type="coiled-coil region" evidence="8">
    <location>
        <begin position="366"/>
        <end position="403"/>
    </location>
</feature>
<keyword evidence="14" id="KW-1185">Reference proteome</keyword>
<dbReference type="InterPro" id="IPR003594">
    <property type="entry name" value="HATPase_dom"/>
</dbReference>
<dbReference type="Proteomes" id="UP001596405">
    <property type="component" value="Unassembled WGS sequence"/>
</dbReference>
<evidence type="ECO:0000256" key="1">
    <source>
        <dbReference type="ARBA" id="ARBA00000085"/>
    </source>
</evidence>
<evidence type="ECO:0000256" key="2">
    <source>
        <dbReference type="ARBA" id="ARBA00012438"/>
    </source>
</evidence>
<organism evidence="13 14">
    <name type="scientific">Rufibacter roseus</name>
    <dbReference type="NCBI Taxonomy" id="1567108"/>
    <lineage>
        <taxon>Bacteria</taxon>
        <taxon>Pseudomonadati</taxon>
        <taxon>Bacteroidota</taxon>
        <taxon>Cytophagia</taxon>
        <taxon>Cytophagales</taxon>
        <taxon>Hymenobacteraceae</taxon>
        <taxon>Rufibacter</taxon>
    </lineage>
</organism>
<dbReference type="PANTHER" id="PTHR43547">
    <property type="entry name" value="TWO-COMPONENT HISTIDINE KINASE"/>
    <property type="match status" value="1"/>
</dbReference>
<dbReference type="InterPro" id="IPR003661">
    <property type="entry name" value="HisK_dim/P_dom"/>
</dbReference>
<reference evidence="14" key="1">
    <citation type="journal article" date="2019" name="Int. J. Syst. Evol. Microbiol.">
        <title>The Global Catalogue of Microorganisms (GCM) 10K type strain sequencing project: providing services to taxonomists for standard genome sequencing and annotation.</title>
        <authorList>
            <consortium name="The Broad Institute Genomics Platform"/>
            <consortium name="The Broad Institute Genome Sequencing Center for Infectious Disease"/>
            <person name="Wu L."/>
            <person name="Ma J."/>
        </authorList>
    </citation>
    <scope>NUCLEOTIDE SEQUENCE [LARGE SCALE GENOMIC DNA]</scope>
    <source>
        <strain evidence="14">CGMCC 4.7393</strain>
    </source>
</reference>
<feature type="modified residue" description="4-aspartylphosphate" evidence="7">
    <location>
        <position position="721"/>
    </location>
</feature>
<dbReference type="InterPro" id="IPR004358">
    <property type="entry name" value="Sig_transdc_His_kin-like_C"/>
</dbReference>
<feature type="domain" description="Histidine kinase" evidence="11">
    <location>
        <begin position="410"/>
        <end position="625"/>
    </location>
</feature>
<dbReference type="PANTHER" id="PTHR43547:SF2">
    <property type="entry name" value="HYBRID SIGNAL TRANSDUCTION HISTIDINE KINASE C"/>
    <property type="match status" value="1"/>
</dbReference>
<dbReference type="InterPro" id="IPR009057">
    <property type="entry name" value="Homeodomain-like_sf"/>
</dbReference>
<dbReference type="InterPro" id="IPR011006">
    <property type="entry name" value="CheY-like_superfamily"/>
</dbReference>
<dbReference type="SMART" id="SM00448">
    <property type="entry name" value="REC"/>
    <property type="match status" value="1"/>
</dbReference>
<dbReference type="InterPro" id="IPR001789">
    <property type="entry name" value="Sig_transdc_resp-reg_receiver"/>
</dbReference>
<dbReference type="Gene3D" id="3.30.565.10">
    <property type="entry name" value="Histidine kinase-like ATPase, C-terminal domain"/>
    <property type="match status" value="1"/>
</dbReference>
<evidence type="ECO:0000313" key="14">
    <source>
        <dbReference type="Proteomes" id="UP001596405"/>
    </source>
</evidence>
<keyword evidence="9" id="KW-0812">Transmembrane</keyword>
<dbReference type="SMART" id="SM00342">
    <property type="entry name" value="HTH_ARAC"/>
    <property type="match status" value="1"/>
</dbReference>
<dbReference type="PROSITE" id="PS50109">
    <property type="entry name" value="HIS_KIN"/>
    <property type="match status" value="1"/>
</dbReference>
<evidence type="ECO:0000256" key="4">
    <source>
        <dbReference type="ARBA" id="ARBA00023015"/>
    </source>
</evidence>
<dbReference type="CDD" id="cd17574">
    <property type="entry name" value="REC_OmpR"/>
    <property type="match status" value="1"/>
</dbReference>
<accession>A0ABW2DKU6</accession>
<keyword evidence="9" id="KW-1133">Transmembrane helix</keyword>
<dbReference type="SUPFAM" id="SSF53822">
    <property type="entry name" value="Periplasmic binding protein-like I"/>
    <property type="match status" value="1"/>
</dbReference>
<dbReference type="SUPFAM" id="SSF46689">
    <property type="entry name" value="Homeodomain-like"/>
    <property type="match status" value="1"/>
</dbReference>
<dbReference type="Gene3D" id="1.10.10.60">
    <property type="entry name" value="Homeodomain-like"/>
    <property type="match status" value="1"/>
</dbReference>
<evidence type="ECO:0000256" key="7">
    <source>
        <dbReference type="PROSITE-ProRule" id="PRU00169"/>
    </source>
</evidence>
<evidence type="ECO:0000259" key="10">
    <source>
        <dbReference type="PROSITE" id="PS01124"/>
    </source>
</evidence>